<accession>A0A0L7RH46</accession>
<gene>
    <name evidence="1" type="ORF">WH47_08395</name>
</gene>
<evidence type="ECO:0000313" key="1">
    <source>
        <dbReference type="EMBL" id="KOC70134.1"/>
    </source>
</evidence>
<reference evidence="1 2" key="1">
    <citation type="submission" date="2015-07" db="EMBL/GenBank/DDBJ databases">
        <title>The genome of Habropoda laboriosa.</title>
        <authorList>
            <person name="Pan H."/>
            <person name="Kapheim K."/>
        </authorList>
    </citation>
    <scope>NUCLEOTIDE SEQUENCE [LARGE SCALE GENOMIC DNA]</scope>
    <source>
        <strain evidence="1">0110345459</strain>
    </source>
</reference>
<evidence type="ECO:0000313" key="2">
    <source>
        <dbReference type="Proteomes" id="UP000053825"/>
    </source>
</evidence>
<sequence length="78" mass="9102">LIKTGETITVEKYYTKTQIIHKKFLKMQPALVYFKRVILLFDNARPSCINNRIKTASVRISSSVLSASYQRFRSLDNF</sequence>
<dbReference type="AlphaFoldDB" id="A0A0L7RH46"/>
<dbReference type="Proteomes" id="UP000053825">
    <property type="component" value="Unassembled WGS sequence"/>
</dbReference>
<name>A0A0L7RH46_9HYME</name>
<feature type="non-terminal residue" evidence="1">
    <location>
        <position position="1"/>
    </location>
</feature>
<organism evidence="1 2">
    <name type="scientific">Habropoda laboriosa</name>
    <dbReference type="NCBI Taxonomy" id="597456"/>
    <lineage>
        <taxon>Eukaryota</taxon>
        <taxon>Metazoa</taxon>
        <taxon>Ecdysozoa</taxon>
        <taxon>Arthropoda</taxon>
        <taxon>Hexapoda</taxon>
        <taxon>Insecta</taxon>
        <taxon>Pterygota</taxon>
        <taxon>Neoptera</taxon>
        <taxon>Endopterygota</taxon>
        <taxon>Hymenoptera</taxon>
        <taxon>Apocrita</taxon>
        <taxon>Aculeata</taxon>
        <taxon>Apoidea</taxon>
        <taxon>Anthophila</taxon>
        <taxon>Apidae</taxon>
        <taxon>Habropoda</taxon>
    </lineage>
</organism>
<keyword evidence="2" id="KW-1185">Reference proteome</keyword>
<proteinExistence type="predicted"/>
<dbReference type="EMBL" id="KQ414594">
    <property type="protein sequence ID" value="KOC70134.1"/>
    <property type="molecule type" value="Genomic_DNA"/>
</dbReference>
<protein>
    <submittedName>
        <fullName evidence="1">Uncharacterized protein</fullName>
    </submittedName>
</protein>